<evidence type="ECO:0000313" key="3">
    <source>
        <dbReference type="Proteomes" id="UP001346149"/>
    </source>
</evidence>
<dbReference type="InterPro" id="IPR012340">
    <property type="entry name" value="NA-bd_OB-fold"/>
</dbReference>
<reference evidence="2 3" key="1">
    <citation type="journal article" date="2023" name="Hortic Res">
        <title>Pangenome of water caltrop reveals structural variations and asymmetric subgenome divergence after allopolyploidization.</title>
        <authorList>
            <person name="Zhang X."/>
            <person name="Chen Y."/>
            <person name="Wang L."/>
            <person name="Yuan Y."/>
            <person name="Fang M."/>
            <person name="Shi L."/>
            <person name="Lu R."/>
            <person name="Comes H.P."/>
            <person name="Ma Y."/>
            <person name="Chen Y."/>
            <person name="Huang G."/>
            <person name="Zhou Y."/>
            <person name="Zheng Z."/>
            <person name="Qiu Y."/>
        </authorList>
    </citation>
    <scope>NUCLEOTIDE SEQUENCE [LARGE SCALE GENOMIC DNA]</scope>
    <source>
        <strain evidence="2">F231</strain>
    </source>
</reference>
<dbReference type="InterPro" id="IPR001059">
    <property type="entry name" value="Transl_elong_P/YeiP_cen"/>
</dbReference>
<sequence>MFMLHSLCNSGLKESRLLFVKLCDAEVFVEEKSFTCMCTIEDEVALIDTDTYEQVGVKKDLFGKNAAYLKEEMKITLRLFDDKPLSGSVPKHLICTVKETLPRLKGVSVTPAYAQPLPFTPYLPNYQFLMH</sequence>
<protein>
    <recommendedName>
        <fullName evidence="1">Translation elongation factor P/YeiP central domain-containing protein</fullName>
    </recommendedName>
</protein>
<dbReference type="GO" id="GO:0003746">
    <property type="term" value="F:translation elongation factor activity"/>
    <property type="evidence" value="ECO:0007669"/>
    <property type="project" value="InterPro"/>
</dbReference>
<evidence type="ECO:0000313" key="2">
    <source>
        <dbReference type="EMBL" id="KAK4789283.1"/>
    </source>
</evidence>
<dbReference type="EMBL" id="JAXQNO010000011">
    <property type="protein sequence ID" value="KAK4789283.1"/>
    <property type="molecule type" value="Genomic_DNA"/>
</dbReference>
<dbReference type="SMART" id="SM01185">
    <property type="entry name" value="EFP"/>
    <property type="match status" value="1"/>
</dbReference>
<proteinExistence type="predicted"/>
<dbReference type="Gene3D" id="2.40.50.140">
    <property type="entry name" value="Nucleic acid-binding proteins"/>
    <property type="match status" value="1"/>
</dbReference>
<evidence type="ECO:0000259" key="1">
    <source>
        <dbReference type="SMART" id="SM01185"/>
    </source>
</evidence>
<accession>A0AAN7LJ96</accession>
<gene>
    <name evidence="2" type="ORF">SAY86_020602</name>
</gene>
<dbReference type="PANTHER" id="PTHR30053">
    <property type="entry name" value="ELONGATION FACTOR P"/>
    <property type="match status" value="1"/>
</dbReference>
<dbReference type="GO" id="GO:0005737">
    <property type="term" value="C:cytoplasm"/>
    <property type="evidence" value="ECO:0007669"/>
    <property type="project" value="TreeGrafter"/>
</dbReference>
<dbReference type="InterPro" id="IPR020599">
    <property type="entry name" value="Transl_elong_fac_P/YeiP"/>
</dbReference>
<keyword evidence="3" id="KW-1185">Reference proteome</keyword>
<dbReference type="SUPFAM" id="SSF50249">
    <property type="entry name" value="Nucleic acid-binding proteins"/>
    <property type="match status" value="1"/>
</dbReference>
<comment type="caution">
    <text evidence="2">The sequence shown here is derived from an EMBL/GenBank/DDBJ whole genome shotgun (WGS) entry which is preliminary data.</text>
</comment>
<name>A0AAN7LJ96_TRANT</name>
<dbReference type="Pfam" id="PF01132">
    <property type="entry name" value="EFP"/>
    <property type="match status" value="1"/>
</dbReference>
<feature type="domain" description="Translation elongation factor P/YeiP central" evidence="1">
    <location>
        <begin position="31"/>
        <end position="85"/>
    </location>
</feature>
<organism evidence="2 3">
    <name type="scientific">Trapa natans</name>
    <name type="common">Water chestnut</name>
    <dbReference type="NCBI Taxonomy" id="22666"/>
    <lineage>
        <taxon>Eukaryota</taxon>
        <taxon>Viridiplantae</taxon>
        <taxon>Streptophyta</taxon>
        <taxon>Embryophyta</taxon>
        <taxon>Tracheophyta</taxon>
        <taxon>Spermatophyta</taxon>
        <taxon>Magnoliopsida</taxon>
        <taxon>eudicotyledons</taxon>
        <taxon>Gunneridae</taxon>
        <taxon>Pentapetalae</taxon>
        <taxon>rosids</taxon>
        <taxon>malvids</taxon>
        <taxon>Myrtales</taxon>
        <taxon>Lythraceae</taxon>
        <taxon>Trapa</taxon>
    </lineage>
</organism>
<dbReference type="PANTHER" id="PTHR30053:SF14">
    <property type="entry name" value="TRANSLATION ELONGATION FACTOR KOW-LIKE DOMAIN-CONTAINING PROTEIN"/>
    <property type="match status" value="1"/>
</dbReference>
<dbReference type="AlphaFoldDB" id="A0AAN7LJ96"/>
<dbReference type="Proteomes" id="UP001346149">
    <property type="component" value="Unassembled WGS sequence"/>
</dbReference>